<accession>A0AAV7SF26</accession>
<evidence type="ECO:0000256" key="1">
    <source>
        <dbReference type="SAM" id="MobiDB-lite"/>
    </source>
</evidence>
<gene>
    <name evidence="2" type="ORF">NDU88_003063</name>
</gene>
<dbReference type="AlphaFoldDB" id="A0AAV7SF26"/>
<reference evidence="2" key="1">
    <citation type="journal article" date="2022" name="bioRxiv">
        <title>Sequencing and chromosome-scale assembly of the giantPleurodeles waltlgenome.</title>
        <authorList>
            <person name="Brown T."/>
            <person name="Elewa A."/>
            <person name="Iarovenko S."/>
            <person name="Subramanian E."/>
            <person name="Araus A.J."/>
            <person name="Petzold A."/>
            <person name="Susuki M."/>
            <person name="Suzuki K.-i.T."/>
            <person name="Hayashi T."/>
            <person name="Toyoda A."/>
            <person name="Oliveira C."/>
            <person name="Osipova E."/>
            <person name="Leigh N.D."/>
            <person name="Simon A."/>
            <person name="Yun M.H."/>
        </authorList>
    </citation>
    <scope>NUCLEOTIDE SEQUENCE</scope>
    <source>
        <strain evidence="2">20211129_DDA</strain>
        <tissue evidence="2">Liver</tissue>
    </source>
</reference>
<feature type="region of interest" description="Disordered" evidence="1">
    <location>
        <begin position="85"/>
        <end position="131"/>
    </location>
</feature>
<name>A0AAV7SF26_PLEWA</name>
<feature type="compositionally biased region" description="Basic and acidic residues" evidence="1">
    <location>
        <begin position="89"/>
        <end position="109"/>
    </location>
</feature>
<organism evidence="2 3">
    <name type="scientific">Pleurodeles waltl</name>
    <name type="common">Iberian ribbed newt</name>
    <dbReference type="NCBI Taxonomy" id="8319"/>
    <lineage>
        <taxon>Eukaryota</taxon>
        <taxon>Metazoa</taxon>
        <taxon>Chordata</taxon>
        <taxon>Craniata</taxon>
        <taxon>Vertebrata</taxon>
        <taxon>Euteleostomi</taxon>
        <taxon>Amphibia</taxon>
        <taxon>Batrachia</taxon>
        <taxon>Caudata</taxon>
        <taxon>Salamandroidea</taxon>
        <taxon>Salamandridae</taxon>
        <taxon>Pleurodelinae</taxon>
        <taxon>Pleurodeles</taxon>
    </lineage>
</organism>
<protein>
    <submittedName>
        <fullName evidence="2">Uncharacterized protein</fullName>
    </submittedName>
</protein>
<comment type="caution">
    <text evidence="2">The sequence shown here is derived from an EMBL/GenBank/DDBJ whole genome shotgun (WGS) entry which is preliminary data.</text>
</comment>
<proteinExistence type="predicted"/>
<keyword evidence="3" id="KW-1185">Reference proteome</keyword>
<dbReference type="EMBL" id="JANPWB010000008">
    <property type="protein sequence ID" value="KAJ1162595.1"/>
    <property type="molecule type" value="Genomic_DNA"/>
</dbReference>
<dbReference type="Proteomes" id="UP001066276">
    <property type="component" value="Chromosome 4_2"/>
</dbReference>
<evidence type="ECO:0000313" key="3">
    <source>
        <dbReference type="Proteomes" id="UP001066276"/>
    </source>
</evidence>
<sequence>MAHSHYHYKQNTATAECPVKLPLEKRFLKWKCNHLGGGTLDAQVDTHAVHTDRGQYQLPTPILVVILTSAVKGAYRRSEILHNPAAVAETRHGHSDPQKANLRKSDRQTSGRRKGGGDQTSTATPTEIRPCHYDPRIHAAVIQTRYSIGGTHRRGQNTHKRTKLTHIGRFESHTPDTHTHTTPTHTIQYKTPTHITHKPLRLKFHKEDKSETPASKT</sequence>
<evidence type="ECO:0000313" key="2">
    <source>
        <dbReference type="EMBL" id="KAJ1162595.1"/>
    </source>
</evidence>